<comment type="similarity">
    <text evidence="2 8">Belongs to the glutamate--cysteine ligase type 1 family. Type 1 subfamily.</text>
</comment>
<keyword evidence="6 8" id="KW-0067">ATP-binding</keyword>
<dbReference type="GO" id="GO:0004357">
    <property type="term" value="F:glutamate-cysteine ligase activity"/>
    <property type="evidence" value="ECO:0007669"/>
    <property type="project" value="UniProtKB-UniRule"/>
</dbReference>
<protein>
    <recommendedName>
        <fullName evidence="8">Glutamate--cysteine ligase</fullName>
        <ecNumber evidence="8">6.3.2.2</ecNumber>
    </recommendedName>
    <alternativeName>
        <fullName evidence="8">Gamma-ECS</fullName>
        <shortName evidence="8">GCS</shortName>
    </alternativeName>
    <alternativeName>
        <fullName evidence="8">Gamma-glutamylcysteine synthetase</fullName>
    </alternativeName>
</protein>
<reference evidence="11 12" key="1">
    <citation type="submission" date="2016-06" db="EMBL/GenBank/DDBJ databases">
        <title>Genome sequence of endosymbiont of Candidatus Endolucinida thiodiazotropha.</title>
        <authorList>
            <person name="Poehlein A."/>
            <person name="Koenig S."/>
            <person name="Heiden S.E."/>
            <person name="Thuermer A."/>
            <person name="Voget S."/>
            <person name="Daniel R."/>
            <person name="Markert S."/>
            <person name="Gros O."/>
            <person name="Schweder T."/>
        </authorList>
    </citation>
    <scope>NUCLEOTIDE SEQUENCE [LARGE SCALE GENOMIC DNA]</scope>
    <source>
        <strain evidence="11 12">COS</strain>
    </source>
</reference>
<feature type="domain" description="Glutamate--cysteine ligase" evidence="10">
    <location>
        <begin position="9"/>
        <end position="379"/>
    </location>
</feature>
<evidence type="ECO:0000256" key="2">
    <source>
        <dbReference type="ARBA" id="ARBA00008772"/>
    </source>
</evidence>
<dbReference type="Gene3D" id="3.30.590.20">
    <property type="match status" value="1"/>
</dbReference>
<dbReference type="GO" id="GO:0005524">
    <property type="term" value="F:ATP binding"/>
    <property type="evidence" value="ECO:0007669"/>
    <property type="project" value="UniProtKB-KW"/>
</dbReference>
<accession>A0A7Z1AEG6</accession>
<evidence type="ECO:0000256" key="4">
    <source>
        <dbReference type="ARBA" id="ARBA00022684"/>
    </source>
</evidence>
<dbReference type="InterPro" id="IPR007370">
    <property type="entry name" value="Glu_cys_ligase"/>
</dbReference>
<sequence>MYTTLEQRLEKLRQADQAGLLRGGLIGLEKEGLRVSPSGCISQKRHPEALGSALTNRYITTDYSEALTEIITPPSADREEPLRFLSEAHHFLYQHLGDEILWSTSMPCIVESDELIPIAEYGDSNAGMMKTVYRRGLGHRYGRVMQVIAGVHFNYSIPLPFWQVFQNLEQDETPIQTFISESYFAMLRNLQRVGWLIPYLFGASPAVCKSFLGGRPTTLQVFDEYSYYSPYATSLRMGDIGYQNSKEQGTGIKACYDCLNAYIETLSRAIETPCPIYQAIGVKVDGRYEQLNANILQIENEYYSTVRPKQIPEMMEKPIHALQRRGVRYVELRSLDVNAFHPLGIAEEQIFFIEALMLMCLLHASPAINVAEQKEIDWNELTAAHQGRKPGLMLQRNGEKVALRSWGLEICDAMLPLCEMLEAGMPGNPYSESLMIQRYRLQDADLTPSARMLAEMRDKGESFFQFAQRMSKQHQHTFMQQEHSSQDQLLLGQEATDSWQRQRELEASDRVSFDLFLEDYFAQQLDEDLSRKVEKRSISAS</sequence>
<evidence type="ECO:0000313" key="12">
    <source>
        <dbReference type="Proteomes" id="UP000094769"/>
    </source>
</evidence>
<keyword evidence="3 8" id="KW-0436">Ligase</keyword>
<dbReference type="HAMAP" id="MF_00578">
    <property type="entry name" value="Glu_cys_ligase"/>
    <property type="match status" value="1"/>
</dbReference>
<dbReference type="RefSeq" id="WP_069125941.1">
    <property type="nucleotide sequence ID" value="NZ_MARB01000015.1"/>
</dbReference>
<dbReference type="PANTHER" id="PTHR38761:SF1">
    <property type="entry name" value="GLUTAMATE--CYSTEINE LIGASE"/>
    <property type="match status" value="1"/>
</dbReference>
<dbReference type="GO" id="GO:0005829">
    <property type="term" value="C:cytosol"/>
    <property type="evidence" value="ECO:0007669"/>
    <property type="project" value="TreeGrafter"/>
</dbReference>
<dbReference type="GO" id="GO:0046872">
    <property type="term" value="F:metal ion binding"/>
    <property type="evidence" value="ECO:0007669"/>
    <property type="project" value="TreeGrafter"/>
</dbReference>
<dbReference type="InterPro" id="IPR006334">
    <property type="entry name" value="Glut_cys_ligase"/>
</dbReference>
<evidence type="ECO:0000256" key="6">
    <source>
        <dbReference type="ARBA" id="ARBA00022840"/>
    </source>
</evidence>
<evidence type="ECO:0000256" key="8">
    <source>
        <dbReference type="HAMAP-Rule" id="MF_00578"/>
    </source>
</evidence>
<dbReference type="UniPathway" id="UPA00142">
    <property type="reaction ID" value="UER00209"/>
</dbReference>
<evidence type="ECO:0000259" key="10">
    <source>
        <dbReference type="Pfam" id="PF04262"/>
    </source>
</evidence>
<organism evidence="11 12">
    <name type="scientific">Candidatus Thiodiazotropha endolucinida</name>
    <dbReference type="NCBI Taxonomy" id="1655433"/>
    <lineage>
        <taxon>Bacteria</taxon>
        <taxon>Pseudomonadati</taxon>
        <taxon>Pseudomonadota</taxon>
        <taxon>Gammaproteobacteria</taxon>
        <taxon>Chromatiales</taxon>
        <taxon>Sedimenticolaceae</taxon>
        <taxon>Candidatus Thiodiazotropha</taxon>
    </lineage>
</organism>
<comment type="catalytic activity">
    <reaction evidence="7 8 9">
        <text>L-cysteine + L-glutamate + ATP = gamma-L-glutamyl-L-cysteine + ADP + phosphate + H(+)</text>
        <dbReference type="Rhea" id="RHEA:13285"/>
        <dbReference type="ChEBI" id="CHEBI:15378"/>
        <dbReference type="ChEBI" id="CHEBI:29985"/>
        <dbReference type="ChEBI" id="CHEBI:30616"/>
        <dbReference type="ChEBI" id="CHEBI:35235"/>
        <dbReference type="ChEBI" id="CHEBI:43474"/>
        <dbReference type="ChEBI" id="CHEBI:58173"/>
        <dbReference type="ChEBI" id="CHEBI:456216"/>
        <dbReference type="EC" id="6.3.2.2"/>
    </reaction>
</comment>
<evidence type="ECO:0000256" key="3">
    <source>
        <dbReference type="ARBA" id="ARBA00022598"/>
    </source>
</evidence>
<dbReference type="AlphaFoldDB" id="A0A7Z1AEG6"/>
<name>A0A7Z1AEG6_9GAMM</name>
<comment type="caution">
    <text evidence="11">The sequence shown here is derived from an EMBL/GenBank/DDBJ whole genome shotgun (WGS) entry which is preliminary data.</text>
</comment>
<evidence type="ECO:0000256" key="7">
    <source>
        <dbReference type="ARBA" id="ARBA00048819"/>
    </source>
</evidence>
<dbReference type="EC" id="6.3.2.2" evidence="8"/>
<dbReference type="PANTHER" id="PTHR38761">
    <property type="entry name" value="GLUTAMATE--CYSTEINE LIGASE"/>
    <property type="match status" value="1"/>
</dbReference>
<comment type="pathway">
    <text evidence="1 8 9">Sulfur metabolism; glutathione biosynthesis; glutathione from L-cysteine and L-glutamate: step 1/2.</text>
</comment>
<keyword evidence="12" id="KW-1185">Reference proteome</keyword>
<dbReference type="Pfam" id="PF04262">
    <property type="entry name" value="Glu_cys_ligase"/>
    <property type="match status" value="1"/>
</dbReference>
<dbReference type="NCBIfam" id="TIGR01434">
    <property type="entry name" value="glu_cys_ligase"/>
    <property type="match status" value="1"/>
</dbReference>
<dbReference type="Proteomes" id="UP000094769">
    <property type="component" value="Unassembled WGS sequence"/>
</dbReference>
<dbReference type="SUPFAM" id="SSF55931">
    <property type="entry name" value="Glutamine synthetase/guanido kinase"/>
    <property type="match status" value="1"/>
</dbReference>
<proteinExistence type="inferred from homology"/>
<evidence type="ECO:0000256" key="9">
    <source>
        <dbReference type="RuleBase" id="RU004391"/>
    </source>
</evidence>
<gene>
    <name evidence="8 11" type="primary">gshA</name>
    <name evidence="11" type="ORF">CODIS_27440</name>
</gene>
<dbReference type="InterPro" id="IPR014746">
    <property type="entry name" value="Gln_synth/guanido_kin_cat_dom"/>
</dbReference>
<dbReference type="EMBL" id="MARB01000015">
    <property type="protein sequence ID" value="ODJ86995.1"/>
    <property type="molecule type" value="Genomic_DNA"/>
</dbReference>
<keyword evidence="4 8" id="KW-0317">Glutathione biosynthesis</keyword>
<dbReference type="GO" id="GO:0006750">
    <property type="term" value="P:glutathione biosynthetic process"/>
    <property type="evidence" value="ECO:0007669"/>
    <property type="project" value="UniProtKB-UniRule"/>
</dbReference>
<evidence type="ECO:0000313" key="11">
    <source>
        <dbReference type="EMBL" id="ODJ86995.1"/>
    </source>
</evidence>
<keyword evidence="5 8" id="KW-0547">Nucleotide-binding</keyword>
<dbReference type="OrthoDB" id="9803907at2"/>
<evidence type="ECO:0000256" key="1">
    <source>
        <dbReference type="ARBA" id="ARBA00005006"/>
    </source>
</evidence>
<evidence type="ECO:0000256" key="5">
    <source>
        <dbReference type="ARBA" id="ARBA00022741"/>
    </source>
</evidence>